<dbReference type="CDD" id="cd00082">
    <property type="entry name" value="HisKA"/>
    <property type="match status" value="1"/>
</dbReference>
<dbReference type="InterPro" id="IPR005467">
    <property type="entry name" value="His_kinase_dom"/>
</dbReference>
<evidence type="ECO:0000256" key="1">
    <source>
        <dbReference type="ARBA" id="ARBA00000085"/>
    </source>
</evidence>
<keyword evidence="6" id="KW-0175">Coiled coil</keyword>
<comment type="caution">
    <text evidence="10">The sequence shown here is derived from an EMBL/GenBank/DDBJ whole genome shotgun (WGS) entry which is preliminary data.</text>
</comment>
<organism evidence="10 11">
    <name type="scientific">Flaviaesturariibacter amylovorans</name>
    <dbReference type="NCBI Taxonomy" id="1084520"/>
    <lineage>
        <taxon>Bacteria</taxon>
        <taxon>Pseudomonadati</taxon>
        <taxon>Bacteroidota</taxon>
        <taxon>Chitinophagia</taxon>
        <taxon>Chitinophagales</taxon>
        <taxon>Chitinophagaceae</taxon>
        <taxon>Flaviaestuariibacter</taxon>
    </lineage>
</organism>
<dbReference type="RefSeq" id="WP_345257321.1">
    <property type="nucleotide sequence ID" value="NZ_BAABGY010000011.1"/>
</dbReference>
<evidence type="ECO:0000313" key="11">
    <source>
        <dbReference type="Proteomes" id="UP001501725"/>
    </source>
</evidence>
<dbReference type="CDD" id="cd00130">
    <property type="entry name" value="PAS"/>
    <property type="match status" value="1"/>
</dbReference>
<evidence type="ECO:0000313" key="10">
    <source>
        <dbReference type="EMBL" id="GAA4339702.1"/>
    </source>
</evidence>
<dbReference type="Gene3D" id="1.10.287.130">
    <property type="match status" value="1"/>
</dbReference>
<dbReference type="PROSITE" id="PS50112">
    <property type="entry name" value="PAS"/>
    <property type="match status" value="1"/>
</dbReference>
<dbReference type="Proteomes" id="UP001501725">
    <property type="component" value="Unassembled WGS sequence"/>
</dbReference>
<dbReference type="InterPro" id="IPR004358">
    <property type="entry name" value="Sig_transdc_His_kin-like_C"/>
</dbReference>
<evidence type="ECO:0000259" key="8">
    <source>
        <dbReference type="PROSITE" id="PS50112"/>
    </source>
</evidence>
<keyword evidence="3" id="KW-0597">Phosphoprotein</keyword>
<evidence type="ECO:0000256" key="5">
    <source>
        <dbReference type="ARBA" id="ARBA00022777"/>
    </source>
</evidence>
<dbReference type="EMBL" id="BAABGY010000011">
    <property type="protein sequence ID" value="GAA4339702.1"/>
    <property type="molecule type" value="Genomic_DNA"/>
</dbReference>
<comment type="catalytic activity">
    <reaction evidence="1">
        <text>ATP + protein L-histidine = ADP + protein N-phospho-L-histidine.</text>
        <dbReference type="EC" id="2.7.13.3"/>
    </reaction>
</comment>
<dbReference type="SUPFAM" id="SSF55874">
    <property type="entry name" value="ATPase domain of HSP90 chaperone/DNA topoisomerase II/histidine kinase"/>
    <property type="match status" value="1"/>
</dbReference>
<keyword evidence="4" id="KW-0808">Transferase</keyword>
<dbReference type="SMART" id="SM00091">
    <property type="entry name" value="PAS"/>
    <property type="match status" value="2"/>
</dbReference>
<dbReference type="PANTHER" id="PTHR43304:SF1">
    <property type="entry name" value="PAC DOMAIN-CONTAINING PROTEIN"/>
    <property type="match status" value="1"/>
</dbReference>
<dbReference type="InterPro" id="IPR000014">
    <property type="entry name" value="PAS"/>
</dbReference>
<dbReference type="SUPFAM" id="SSF55785">
    <property type="entry name" value="PYP-like sensor domain (PAS domain)"/>
    <property type="match status" value="2"/>
</dbReference>
<dbReference type="SMART" id="SM00388">
    <property type="entry name" value="HisKA"/>
    <property type="match status" value="1"/>
</dbReference>
<sequence length="541" mass="60957">MFAEDVLTPERQLRLYEAITSSTPDLIYVFDLKYRFIYANAALLQMWGKTWAQSIGKGLLENGYEPWHAEMHEREIDQVVATRQPIRGAVHFPHAEKGKRYYDYILVPVLNERGEVEAVAGTTRDITDIKLAEEQLLESRRQLEQSEQNLRNIILQAPVAMCIMMGQDHVVDIANEEMIRLWGKPREAVMNRPIFEGLPDARAQGLEELIGQVYRTGEPFYAAERPVELLRDGRRDTVYQNFAYVPYMDPNGSILGVMAISVDVTPQVEARQQIEEVVNMRTRELAASNGALQNSVAALQRSNANLEDFTYAASHDLKEPVRKITTFASRLQAEMAGRLTEAEARLLERIQSGAERMRLLIDDLLEYSHVSFEGHAPERIDLNEKLHRVLSDLELLIEEKGARIEVGHLPVVQGKRRQIQQLFQNLVSNALKYAKPGVAPEISITSREVAAGDSGLPAEHLPQGTRFHLIEVADNGIGFEQDQSEKIFKIFHRLHGKEEYSGTGVGLAIVRKVVENHGGAIWAEGEPGKGAKFKVLLPVSE</sequence>
<dbReference type="Gene3D" id="3.30.565.10">
    <property type="entry name" value="Histidine kinase-like ATPase, C-terminal domain"/>
    <property type="match status" value="1"/>
</dbReference>
<reference evidence="11" key="1">
    <citation type="journal article" date="2019" name="Int. J. Syst. Evol. Microbiol.">
        <title>The Global Catalogue of Microorganisms (GCM) 10K type strain sequencing project: providing services to taxonomists for standard genome sequencing and annotation.</title>
        <authorList>
            <consortium name="The Broad Institute Genomics Platform"/>
            <consortium name="The Broad Institute Genome Sequencing Center for Infectious Disease"/>
            <person name="Wu L."/>
            <person name="Ma J."/>
        </authorList>
    </citation>
    <scope>NUCLEOTIDE SEQUENCE [LARGE SCALE GENOMIC DNA]</scope>
    <source>
        <strain evidence="11">JCM 17919</strain>
    </source>
</reference>
<keyword evidence="11" id="KW-1185">Reference proteome</keyword>
<dbReference type="InterPro" id="IPR052162">
    <property type="entry name" value="Sensor_kinase/Photoreceptor"/>
</dbReference>
<dbReference type="PROSITE" id="PS50109">
    <property type="entry name" value="HIS_KIN"/>
    <property type="match status" value="1"/>
</dbReference>
<feature type="domain" description="PAC" evidence="9">
    <location>
        <begin position="86"/>
        <end position="138"/>
    </location>
</feature>
<dbReference type="Pfam" id="PF00512">
    <property type="entry name" value="HisKA"/>
    <property type="match status" value="1"/>
</dbReference>
<feature type="domain" description="PAC" evidence="9">
    <location>
        <begin position="221"/>
        <end position="276"/>
    </location>
</feature>
<dbReference type="InterPro" id="IPR000700">
    <property type="entry name" value="PAS-assoc_C"/>
</dbReference>
<evidence type="ECO:0000259" key="9">
    <source>
        <dbReference type="PROSITE" id="PS50113"/>
    </source>
</evidence>
<dbReference type="PROSITE" id="PS50113">
    <property type="entry name" value="PAC"/>
    <property type="match status" value="2"/>
</dbReference>
<dbReference type="InterPro" id="IPR013656">
    <property type="entry name" value="PAS_4"/>
</dbReference>
<name>A0ABP8HI27_9BACT</name>
<dbReference type="NCBIfam" id="TIGR00229">
    <property type="entry name" value="sensory_box"/>
    <property type="match status" value="2"/>
</dbReference>
<evidence type="ECO:0000256" key="4">
    <source>
        <dbReference type="ARBA" id="ARBA00022679"/>
    </source>
</evidence>
<gene>
    <name evidence="10" type="ORF">GCM10023184_36990</name>
</gene>
<protein>
    <recommendedName>
        <fullName evidence="2">histidine kinase</fullName>
        <ecNumber evidence="2">2.7.13.3</ecNumber>
    </recommendedName>
</protein>
<evidence type="ECO:0000259" key="7">
    <source>
        <dbReference type="PROSITE" id="PS50109"/>
    </source>
</evidence>
<evidence type="ECO:0000256" key="6">
    <source>
        <dbReference type="SAM" id="Coils"/>
    </source>
</evidence>
<feature type="domain" description="PAS" evidence="8">
    <location>
        <begin position="12"/>
        <end position="83"/>
    </location>
</feature>
<dbReference type="Gene3D" id="3.30.450.20">
    <property type="entry name" value="PAS domain"/>
    <property type="match status" value="2"/>
</dbReference>
<dbReference type="Pfam" id="PF08448">
    <property type="entry name" value="PAS_4"/>
    <property type="match status" value="2"/>
</dbReference>
<dbReference type="InterPro" id="IPR035965">
    <property type="entry name" value="PAS-like_dom_sf"/>
</dbReference>
<dbReference type="InterPro" id="IPR036890">
    <property type="entry name" value="HATPase_C_sf"/>
</dbReference>
<proteinExistence type="predicted"/>
<dbReference type="Pfam" id="PF02518">
    <property type="entry name" value="HATPase_c"/>
    <property type="match status" value="1"/>
</dbReference>
<feature type="coiled-coil region" evidence="6">
    <location>
        <begin position="129"/>
        <end position="156"/>
    </location>
</feature>
<dbReference type="PRINTS" id="PR00344">
    <property type="entry name" value="BCTRLSENSOR"/>
</dbReference>
<dbReference type="SMART" id="SM00387">
    <property type="entry name" value="HATPase_c"/>
    <property type="match status" value="1"/>
</dbReference>
<dbReference type="PANTHER" id="PTHR43304">
    <property type="entry name" value="PHYTOCHROME-LIKE PROTEIN CPH1"/>
    <property type="match status" value="1"/>
</dbReference>
<dbReference type="EC" id="2.7.13.3" evidence="2"/>
<keyword evidence="5" id="KW-0418">Kinase</keyword>
<evidence type="ECO:0000256" key="3">
    <source>
        <dbReference type="ARBA" id="ARBA00022553"/>
    </source>
</evidence>
<dbReference type="InterPro" id="IPR003594">
    <property type="entry name" value="HATPase_dom"/>
</dbReference>
<feature type="domain" description="Histidine kinase" evidence="7">
    <location>
        <begin position="312"/>
        <end position="541"/>
    </location>
</feature>
<dbReference type="SUPFAM" id="SSF47384">
    <property type="entry name" value="Homodimeric domain of signal transducing histidine kinase"/>
    <property type="match status" value="1"/>
</dbReference>
<accession>A0ABP8HI27</accession>
<evidence type="ECO:0000256" key="2">
    <source>
        <dbReference type="ARBA" id="ARBA00012438"/>
    </source>
</evidence>
<dbReference type="InterPro" id="IPR003661">
    <property type="entry name" value="HisK_dim/P_dom"/>
</dbReference>
<dbReference type="InterPro" id="IPR036097">
    <property type="entry name" value="HisK_dim/P_sf"/>
</dbReference>